<dbReference type="Proteomes" id="UP000198844">
    <property type="component" value="Unassembled WGS sequence"/>
</dbReference>
<dbReference type="AlphaFoldDB" id="A0A1I6YCN0"/>
<reference evidence="2 5" key="2">
    <citation type="submission" date="2021-02" db="EMBL/GenBank/DDBJ databases">
        <authorList>
            <person name="Vanwijnsberghe S."/>
        </authorList>
    </citation>
    <scope>NUCLEOTIDE SEQUENCE [LARGE SCALE GENOMIC DNA]</scope>
    <source>
        <strain evidence="2 5">R-69658</strain>
    </source>
</reference>
<sequence>MHKLFTFLESDENFARVVKWANVVNGTVAVSVLGVFLISYLNK</sequence>
<dbReference type="EMBL" id="FPBH01000001">
    <property type="protein sequence ID" value="SFT48138.1"/>
    <property type="molecule type" value="Genomic_DNA"/>
</dbReference>
<keyword evidence="5" id="KW-1185">Reference proteome</keyword>
<proteinExistence type="predicted"/>
<keyword evidence="1" id="KW-0472">Membrane</keyword>
<evidence type="ECO:0000256" key="1">
    <source>
        <dbReference type="SAM" id="Phobius"/>
    </source>
</evidence>
<dbReference type="RefSeq" id="WP_266210658.1">
    <property type="nucleotide sequence ID" value="NZ_CAJNAU010000090.1"/>
</dbReference>
<name>A0A1I6YCN0_9BURK</name>
<keyword evidence="1" id="KW-0812">Transmembrane</keyword>
<accession>A0A1I6YCN0</accession>
<feature type="transmembrane region" description="Helical" evidence="1">
    <location>
        <begin position="20"/>
        <end position="41"/>
    </location>
</feature>
<dbReference type="GeneID" id="80427651"/>
<dbReference type="Proteomes" id="UP000674425">
    <property type="component" value="Unassembled WGS sequence"/>
</dbReference>
<evidence type="ECO:0000313" key="4">
    <source>
        <dbReference type="Proteomes" id="UP000198844"/>
    </source>
</evidence>
<reference evidence="3 4" key="1">
    <citation type="submission" date="2016-10" db="EMBL/GenBank/DDBJ databases">
        <authorList>
            <person name="de Groot N.N."/>
        </authorList>
    </citation>
    <scope>NUCLEOTIDE SEQUENCE [LARGE SCALE GENOMIC DNA]</scope>
    <source>
        <strain evidence="3 4">LMG 27731</strain>
    </source>
</reference>
<evidence type="ECO:0000313" key="3">
    <source>
        <dbReference type="EMBL" id="SFT48138.1"/>
    </source>
</evidence>
<dbReference type="EMBL" id="CAJNAU010000090">
    <property type="protein sequence ID" value="CAE6835285.1"/>
    <property type="molecule type" value="Genomic_DNA"/>
</dbReference>
<gene>
    <name evidence="2" type="ORF">R69658_06473</name>
    <name evidence="3" type="ORF">SAMN05192563_1001425</name>
</gene>
<evidence type="ECO:0000313" key="2">
    <source>
        <dbReference type="EMBL" id="CAE6835285.1"/>
    </source>
</evidence>
<evidence type="ECO:0000313" key="5">
    <source>
        <dbReference type="Proteomes" id="UP000674425"/>
    </source>
</evidence>
<protein>
    <submittedName>
        <fullName evidence="3">Uncharacterized protein</fullName>
    </submittedName>
</protein>
<keyword evidence="1" id="KW-1133">Transmembrane helix</keyword>
<organism evidence="3 4">
    <name type="scientific">Paraburkholderia aspalathi</name>
    <dbReference type="NCBI Taxonomy" id="1324617"/>
    <lineage>
        <taxon>Bacteria</taxon>
        <taxon>Pseudomonadati</taxon>
        <taxon>Pseudomonadota</taxon>
        <taxon>Betaproteobacteria</taxon>
        <taxon>Burkholderiales</taxon>
        <taxon>Burkholderiaceae</taxon>
        <taxon>Paraburkholderia</taxon>
    </lineage>
</organism>